<evidence type="ECO:0000313" key="4">
    <source>
        <dbReference type="EMBL" id="GMA72212.1"/>
    </source>
</evidence>
<evidence type="ECO:0000313" key="3">
    <source>
        <dbReference type="EMBL" id="AYW48120.1"/>
    </source>
</evidence>
<reference evidence="3" key="3">
    <citation type="submission" date="2018-03" db="EMBL/GenBank/DDBJ databases">
        <authorList>
            <person name="Jeon C.O."/>
        </authorList>
    </citation>
    <scope>NUCLEOTIDE SEQUENCE</scope>
    <source>
        <strain evidence="3">JCM 31126</strain>
    </source>
</reference>
<dbReference type="InterPro" id="IPR021176">
    <property type="entry name" value="Competence-induced_CoiA"/>
</dbReference>
<evidence type="ECO:0000259" key="2">
    <source>
        <dbReference type="Pfam" id="PF25164"/>
    </source>
</evidence>
<dbReference type="AlphaFoldDB" id="A0AA37XK34"/>
<reference evidence="4 6" key="2">
    <citation type="journal article" date="2014" name="Int. J. Syst. Evol. Microbiol.">
        <title>Complete genome sequence of Corynebacterium casei LMG S-19264T (=DSM 44701T), isolated from a smear-ripened cheese.</title>
        <authorList>
            <consortium name="US DOE Joint Genome Institute (JGI-PGF)"/>
            <person name="Walter F."/>
            <person name="Albersmeier A."/>
            <person name="Kalinowski J."/>
            <person name="Ruckert C."/>
        </authorList>
    </citation>
    <scope>NUCLEOTIDE SEQUENCE [LARGE SCALE GENOMIC DNA]</scope>
    <source>
        <strain evidence="4 6">NBRC 114545</strain>
    </source>
</reference>
<dbReference type="KEGG" id="too:C7K38_06895"/>
<evidence type="ECO:0000313" key="6">
    <source>
        <dbReference type="Proteomes" id="UP001157039"/>
    </source>
</evidence>
<dbReference type="EMBL" id="CP027783">
    <property type="protein sequence ID" value="AYW48120.1"/>
    <property type="molecule type" value="Genomic_DNA"/>
</dbReference>
<protein>
    <submittedName>
        <fullName evidence="3 4">Competence protein</fullName>
    </submittedName>
</protein>
<name>A0AA37XK34_9ENTE</name>
<evidence type="ECO:0000259" key="1">
    <source>
        <dbReference type="Pfam" id="PF06054"/>
    </source>
</evidence>
<dbReference type="Proteomes" id="UP000268310">
    <property type="component" value="Chromosome"/>
</dbReference>
<gene>
    <name evidence="4" type="primary">coiA</name>
    <name evidence="3" type="ORF">C7K38_06895</name>
    <name evidence="4" type="ORF">GCM10025885_12610</name>
</gene>
<dbReference type="Pfam" id="PF25164">
    <property type="entry name" value="CoiA_N"/>
    <property type="match status" value="1"/>
</dbReference>
<dbReference type="EMBL" id="BSUW01000001">
    <property type="protein sequence ID" value="GMA72212.1"/>
    <property type="molecule type" value="Genomic_DNA"/>
</dbReference>
<evidence type="ECO:0000313" key="5">
    <source>
        <dbReference type="Proteomes" id="UP000268310"/>
    </source>
</evidence>
<dbReference type="PIRSF" id="PIRSF007487">
    <property type="entry name" value="Competence-induced_CoiA_bac"/>
    <property type="match status" value="1"/>
</dbReference>
<feature type="domain" description="Competence protein CoiA-like N-terminal" evidence="2">
    <location>
        <begin position="22"/>
        <end position="58"/>
    </location>
</feature>
<dbReference type="Proteomes" id="UP001157039">
    <property type="component" value="Unassembled WGS sequence"/>
</dbReference>
<keyword evidence="5" id="KW-1185">Reference proteome</keyword>
<dbReference type="InterPro" id="IPR010330">
    <property type="entry name" value="CoiA_nuc"/>
</dbReference>
<dbReference type="RefSeq" id="WP_123935760.1">
    <property type="nucleotide sequence ID" value="NZ_BSUW01000001.1"/>
</dbReference>
<accession>A0AA37XK34</accession>
<reference evidence="4" key="4">
    <citation type="submission" date="2023-02" db="EMBL/GenBank/DDBJ databases">
        <authorList>
            <person name="Sun Q."/>
            <person name="Mori K."/>
        </authorList>
    </citation>
    <scope>NUCLEOTIDE SEQUENCE</scope>
    <source>
        <strain evidence="4">NBRC 114545</strain>
    </source>
</reference>
<organism evidence="4 6">
    <name type="scientific">Tetragenococcus osmophilus</name>
    <dbReference type="NCBI Taxonomy" id="526944"/>
    <lineage>
        <taxon>Bacteria</taxon>
        <taxon>Bacillati</taxon>
        <taxon>Bacillota</taxon>
        <taxon>Bacilli</taxon>
        <taxon>Lactobacillales</taxon>
        <taxon>Enterococcaceae</taxon>
        <taxon>Tetragenococcus</taxon>
    </lineage>
</organism>
<feature type="domain" description="Competence protein CoiA nuclease-like" evidence="1">
    <location>
        <begin position="63"/>
        <end position="205"/>
    </location>
</feature>
<dbReference type="InterPro" id="IPR057253">
    <property type="entry name" value="CoiA-like_N"/>
</dbReference>
<sequence length="321" mass="38891">MLIANSNRGDRFDARTFRQEETHETDLFCPSCHEPVFYKQGKVKLSHFAHFSRKMCNSFSEGETPEHLAGKDFLCNWSQTGELEAYLPKLQQRPDILYDHIAIEVQCSFLPIERFVERTQNYLKHGYYPWWLFGENFSLKNKFTNLQKAGTYYHRRGGLYLWLSKASEKEIWLVYHIGWHYQRGFFYRVKKWPIYSLKLNQLFTTIPSKPPSLQWDAKQYRFFIYKKLGQKQRKIVYLQEKLYLLGTTFQDLPDWCYEPSRYHFFFEDELLFLRFCYLKSHSFIEWAHQIKQLNHPWLYPLISQKEILQGIYLECQKLVGK</sequence>
<dbReference type="Pfam" id="PF06054">
    <property type="entry name" value="CoiA_nuc"/>
    <property type="match status" value="1"/>
</dbReference>
<reference evidence="3 5" key="1">
    <citation type="journal article" date="2012" name="Int. J. Syst. Evol. Microbiol.">
        <title>Characterization of Tetragenococcus strains from sugar thick juice reveals a novel species, Tetragenococcus osmophilus sp. nov., and divides Tetragenococcus halophilus into two subspecies, T. halophilus subsp. halophilus subsp. nov. and T. halophilus subsp. flandriensis subsp. nov.</title>
        <authorList>
            <person name="Juste A."/>
            <person name="Van Trappen S."/>
            <person name="Verreth C."/>
            <person name="Cleenwerck I."/>
            <person name="De Vos P."/>
            <person name="Lievens B."/>
            <person name="Willems K.A."/>
        </authorList>
    </citation>
    <scope>NUCLEOTIDE SEQUENCE [LARGE SCALE GENOMIC DNA]</scope>
    <source>
        <strain evidence="3 5">JCM 31126</strain>
    </source>
</reference>
<proteinExistence type="predicted"/>